<dbReference type="EMBL" id="JH651068">
    <property type="protein sequence ID" value="EXA30118.1"/>
    <property type="molecule type" value="Genomic_DNA"/>
</dbReference>
<proteinExistence type="predicted"/>
<accession>W9NBF5</accession>
<reference evidence="1" key="2">
    <citation type="submission" date="2012-05" db="EMBL/GenBank/DDBJ databases">
        <title>Annotation of the Genome Sequence of Fusarium oxysporum HDV247.</title>
        <authorList>
            <consortium name="The Broad Institute Genomics Platform"/>
            <person name="Ma L.-J."/>
            <person name="Corby-Kistler H."/>
            <person name="Broz K."/>
            <person name="Gale L.R."/>
            <person name="Jonkers W."/>
            <person name="O'Donnell K."/>
            <person name="Ploetz R."/>
            <person name="Steinberg C."/>
            <person name="Schwartz D.C."/>
            <person name="VanEtten H."/>
            <person name="Zhou S."/>
            <person name="Young S.K."/>
            <person name="Zeng Q."/>
            <person name="Gargeya S."/>
            <person name="Fitzgerald M."/>
            <person name="Abouelleil A."/>
            <person name="Alvarado L."/>
            <person name="Chapman S.B."/>
            <person name="Gainer-Dewar J."/>
            <person name="Goldberg J."/>
            <person name="Griggs A."/>
            <person name="Gujja S."/>
            <person name="Hansen M."/>
            <person name="Howarth C."/>
            <person name="Imamovic A."/>
            <person name="Ireland A."/>
            <person name="Larimer J."/>
            <person name="McCowan C."/>
            <person name="Murphy C."/>
            <person name="Pearson M."/>
            <person name="Poon T.W."/>
            <person name="Priest M."/>
            <person name="Roberts A."/>
            <person name="Saif S."/>
            <person name="Shea T."/>
            <person name="Sykes S."/>
            <person name="Wortman J."/>
            <person name="Nusbaum C."/>
            <person name="Birren B."/>
        </authorList>
    </citation>
    <scope>NUCLEOTIDE SEQUENCE</scope>
    <source>
        <strain evidence="1">HDV247</strain>
    </source>
</reference>
<protein>
    <submittedName>
        <fullName evidence="1">Uncharacterized protein</fullName>
    </submittedName>
</protein>
<name>W9NBF5_FUSOX</name>
<evidence type="ECO:0000313" key="1">
    <source>
        <dbReference type="EMBL" id="EXA30118.1"/>
    </source>
</evidence>
<organism evidence="1">
    <name type="scientific">Fusarium oxysporum f. sp. pisi HDV247</name>
    <dbReference type="NCBI Taxonomy" id="1080344"/>
    <lineage>
        <taxon>Eukaryota</taxon>
        <taxon>Fungi</taxon>
        <taxon>Dikarya</taxon>
        <taxon>Ascomycota</taxon>
        <taxon>Pezizomycotina</taxon>
        <taxon>Sordariomycetes</taxon>
        <taxon>Hypocreomycetidae</taxon>
        <taxon>Hypocreales</taxon>
        <taxon>Nectriaceae</taxon>
        <taxon>Fusarium</taxon>
        <taxon>Fusarium oxysporum species complex</taxon>
    </lineage>
</organism>
<sequence>MGYFTLPEGLFFTASPEIRIKCDKAYNQLVEDTMNQEHQIANKGFYMDCFLRRASPDERDGHLARLEGVQRMDAFIRDIRTKASKVTLFQHNEPVGWEVIPDEHPCNMLAYNDKWRRIHFGQKQPEKGEYGYSGEKCLYCNGTYDKAVQEKLNRKPSRVQNVHGPWTEGLVATA</sequence>
<dbReference type="AlphaFoldDB" id="W9NBF5"/>
<reference evidence="1" key="1">
    <citation type="submission" date="2011-10" db="EMBL/GenBank/DDBJ databases">
        <title>The Genome Sequence of Fusarium oxysporum HDV247.</title>
        <authorList>
            <consortium name="The Broad Institute Genome Sequencing Platform"/>
            <person name="Ma L.-J."/>
            <person name="Gale L.R."/>
            <person name="Schwartz D.C."/>
            <person name="Zhou S."/>
            <person name="Corby-Kistler H."/>
            <person name="Young S.K."/>
            <person name="Zeng Q."/>
            <person name="Gargeya S."/>
            <person name="Fitzgerald M."/>
            <person name="Haas B."/>
            <person name="Abouelleil A."/>
            <person name="Alvarado L."/>
            <person name="Arachchi H.M."/>
            <person name="Berlin A."/>
            <person name="Brown A."/>
            <person name="Chapman S.B."/>
            <person name="Chen Z."/>
            <person name="Dunbar C."/>
            <person name="Freedman E."/>
            <person name="Gearin G."/>
            <person name="Goldberg J."/>
            <person name="Griggs A."/>
            <person name="Gujja S."/>
            <person name="Heiman D."/>
            <person name="Howarth C."/>
            <person name="Larson L."/>
            <person name="Lui A."/>
            <person name="MacDonald P.J.P."/>
            <person name="Montmayeur A."/>
            <person name="Murphy C."/>
            <person name="Neiman D."/>
            <person name="Pearson M."/>
            <person name="Priest M."/>
            <person name="Roberts A."/>
            <person name="Saif S."/>
            <person name="Shea T."/>
            <person name="Shenoy N."/>
            <person name="Sisk P."/>
            <person name="Stolte C."/>
            <person name="Sykes S."/>
            <person name="Wortman J."/>
            <person name="Nusbaum C."/>
            <person name="Birren B."/>
        </authorList>
    </citation>
    <scope>NUCLEOTIDE SEQUENCE [LARGE SCALE GENOMIC DNA]</scope>
    <source>
        <strain evidence="1">HDV247</strain>
    </source>
</reference>
<dbReference type="Proteomes" id="UP000030751">
    <property type="component" value="Unassembled WGS sequence"/>
</dbReference>
<gene>
    <name evidence="1" type="ORF">FOVG_18468</name>
</gene>
<dbReference type="HOGENOM" id="CLU_1627854_0_0_1"/>